<dbReference type="InterPro" id="IPR002110">
    <property type="entry name" value="Ankyrin_rpt"/>
</dbReference>
<keyword evidence="2" id="KW-0812">Transmembrane</keyword>
<dbReference type="EMBL" id="JAHUZN010000010">
    <property type="protein sequence ID" value="KAG8480422.1"/>
    <property type="molecule type" value="Genomic_DNA"/>
</dbReference>
<feature type="transmembrane region" description="Helical" evidence="2">
    <location>
        <begin position="534"/>
        <end position="554"/>
    </location>
</feature>
<dbReference type="InterPro" id="IPR026961">
    <property type="entry name" value="PGG_dom"/>
</dbReference>
<dbReference type="SMART" id="SM00248">
    <property type="entry name" value="ANK"/>
    <property type="match status" value="5"/>
</dbReference>
<dbReference type="SUPFAM" id="SSF48403">
    <property type="entry name" value="Ankyrin repeat"/>
    <property type="match status" value="1"/>
</dbReference>
<dbReference type="AlphaFoldDB" id="A0A8J5YDG3"/>
<feature type="transmembrane region" description="Helical" evidence="2">
    <location>
        <begin position="329"/>
        <end position="346"/>
    </location>
</feature>
<comment type="caution">
    <text evidence="4">The sequence shown here is derived from an EMBL/GenBank/DDBJ whole genome shotgun (WGS) entry which is preliminary data.</text>
</comment>
<feature type="repeat" description="ANK" evidence="1">
    <location>
        <begin position="70"/>
        <end position="91"/>
    </location>
</feature>
<dbReference type="Pfam" id="PF12796">
    <property type="entry name" value="Ank_2"/>
    <property type="match status" value="2"/>
</dbReference>
<keyword evidence="2" id="KW-0472">Membrane</keyword>
<reference evidence="4 5" key="1">
    <citation type="journal article" date="2021" name="bioRxiv">
        <title>The Gossypium anomalum genome as a resource for cotton improvement and evolutionary analysis of hybrid incompatibility.</title>
        <authorList>
            <person name="Grover C.E."/>
            <person name="Yuan D."/>
            <person name="Arick M.A."/>
            <person name="Miller E.R."/>
            <person name="Hu G."/>
            <person name="Peterson D.G."/>
            <person name="Wendel J.F."/>
            <person name="Udall J.A."/>
        </authorList>
    </citation>
    <scope>NUCLEOTIDE SEQUENCE [LARGE SCALE GENOMIC DNA]</scope>
    <source>
        <strain evidence="4">JFW-Udall</strain>
        <tissue evidence="4">Leaf</tissue>
    </source>
</reference>
<dbReference type="PANTHER" id="PTHR24128:SF46">
    <property type="entry name" value="ALPHA-LATROTOXIN-LHE1A-LIKE ISOFORM X1"/>
    <property type="match status" value="1"/>
</dbReference>
<dbReference type="PROSITE" id="PS50297">
    <property type="entry name" value="ANK_REP_REGION"/>
    <property type="match status" value="2"/>
</dbReference>
<dbReference type="Gene3D" id="1.25.40.20">
    <property type="entry name" value="Ankyrin repeat-containing domain"/>
    <property type="match status" value="2"/>
</dbReference>
<keyword evidence="5" id="KW-1185">Reference proteome</keyword>
<keyword evidence="1" id="KW-0040">ANK repeat</keyword>
<evidence type="ECO:0000256" key="1">
    <source>
        <dbReference type="PROSITE-ProRule" id="PRU00023"/>
    </source>
</evidence>
<evidence type="ECO:0000313" key="4">
    <source>
        <dbReference type="EMBL" id="KAG8480422.1"/>
    </source>
</evidence>
<organism evidence="4 5">
    <name type="scientific">Gossypium anomalum</name>
    <dbReference type="NCBI Taxonomy" id="47600"/>
    <lineage>
        <taxon>Eukaryota</taxon>
        <taxon>Viridiplantae</taxon>
        <taxon>Streptophyta</taxon>
        <taxon>Embryophyta</taxon>
        <taxon>Tracheophyta</taxon>
        <taxon>Spermatophyta</taxon>
        <taxon>Magnoliopsida</taxon>
        <taxon>eudicotyledons</taxon>
        <taxon>Gunneridae</taxon>
        <taxon>Pentapetalae</taxon>
        <taxon>rosids</taxon>
        <taxon>malvids</taxon>
        <taxon>Malvales</taxon>
        <taxon>Malvaceae</taxon>
        <taxon>Malvoideae</taxon>
        <taxon>Gossypium</taxon>
    </lineage>
</organism>
<dbReference type="PANTHER" id="PTHR24128">
    <property type="entry name" value="HOMEOBOX PROTEIN WARIAI"/>
    <property type="match status" value="1"/>
</dbReference>
<feature type="domain" description="PGG" evidence="3">
    <location>
        <begin position="325"/>
        <end position="418"/>
    </location>
</feature>
<sequence length="574" mass="65014">MDENLRKATRTGKVNELYRVIQSNGNVLRHFDEMEFIVTPLHIAAEEGCIEFAMEMMNLKPSFARKLNHQGLSPLHVAVRKGHKEMALRFLEIDKHLVRVRGKKGRTPLHYLCKVGNQLGLLDPFLEASPDSQVGRQNSIISEVYSITSSTIGHDSPVSRQDRNQVMGRWDGVRWWQQVRRLNIGLVSKMLQLRIALLCILQSKTIDVLQLLIRTLKRKDYYWEVVNRKDKDGNTVLHIAAIHNQPKVLKLLLNCKADKHSTNQVDLTALGVAQQHNNRENIAILKGCFIPVVSNFKRKLEKQVAKYMTKASLLIFQNMDNISADDRNALLVILGLLLTATYQATLSPPGGVWQGENTSKSKGSYDAMVLGKSVMDPVNFLLFYIPTYLVFLVTLFLTLALLETFPRDFRSALQMLKLLLNCKADKHAQQHNNRESITILRGCFTPAVSNFKRKLDKVVKHVTKASLIFHNMDNISSDDRNVLLVILGVLQTATYQATLSPPGGVWQGENTSRSKGSYDATVPGKSVMDQMDFLSFYSQNYLVFLLTFFLTLALRKTFPHGFSVMNISYNPKVS</sequence>
<feature type="domain" description="PGG" evidence="3">
    <location>
        <begin position="478"/>
        <end position="554"/>
    </location>
</feature>
<keyword evidence="2" id="KW-1133">Transmembrane helix</keyword>
<evidence type="ECO:0000256" key="2">
    <source>
        <dbReference type="SAM" id="Phobius"/>
    </source>
</evidence>
<dbReference type="PROSITE" id="PS50088">
    <property type="entry name" value="ANK_REPEAT"/>
    <property type="match status" value="2"/>
</dbReference>
<evidence type="ECO:0000259" key="3">
    <source>
        <dbReference type="Pfam" id="PF13962"/>
    </source>
</evidence>
<gene>
    <name evidence="4" type="ORF">CXB51_025067</name>
</gene>
<feature type="transmembrane region" description="Helical" evidence="2">
    <location>
        <begin position="381"/>
        <end position="402"/>
    </location>
</feature>
<evidence type="ECO:0000313" key="5">
    <source>
        <dbReference type="Proteomes" id="UP000701853"/>
    </source>
</evidence>
<feature type="repeat" description="ANK" evidence="1">
    <location>
        <begin position="232"/>
        <end position="264"/>
    </location>
</feature>
<accession>A0A8J5YDG3</accession>
<name>A0A8J5YDG3_9ROSI</name>
<protein>
    <recommendedName>
        <fullName evidence="3">PGG domain-containing protein</fullName>
    </recommendedName>
</protein>
<dbReference type="Proteomes" id="UP000701853">
    <property type="component" value="Chromosome 10"/>
</dbReference>
<dbReference type="InterPro" id="IPR036770">
    <property type="entry name" value="Ankyrin_rpt-contain_sf"/>
</dbReference>
<proteinExistence type="predicted"/>
<dbReference type="OrthoDB" id="674805at2759"/>
<dbReference type="Pfam" id="PF13962">
    <property type="entry name" value="PGG"/>
    <property type="match status" value="2"/>
</dbReference>